<dbReference type="GO" id="GO:0005829">
    <property type="term" value="C:cytosol"/>
    <property type="evidence" value="ECO:0007669"/>
    <property type="project" value="TreeGrafter"/>
</dbReference>
<reference evidence="9" key="1">
    <citation type="submission" date="2020-11" db="EMBL/GenBank/DDBJ databases">
        <authorList>
            <person name="Tran Van P."/>
        </authorList>
    </citation>
    <scope>NUCLEOTIDE SEQUENCE</scope>
</reference>
<dbReference type="GO" id="GO:0003724">
    <property type="term" value="F:RNA helicase activity"/>
    <property type="evidence" value="ECO:0007669"/>
    <property type="project" value="TreeGrafter"/>
</dbReference>
<evidence type="ECO:0000256" key="2">
    <source>
        <dbReference type="ARBA" id="ARBA00022801"/>
    </source>
</evidence>
<dbReference type="PANTHER" id="PTHR47959">
    <property type="entry name" value="ATP-DEPENDENT RNA HELICASE RHLE-RELATED"/>
    <property type="match status" value="1"/>
</dbReference>
<dbReference type="AlphaFoldDB" id="A0A7R9CHT4"/>
<dbReference type="InterPro" id="IPR001650">
    <property type="entry name" value="Helicase_C-like"/>
</dbReference>
<dbReference type="GO" id="GO:0005524">
    <property type="term" value="F:ATP binding"/>
    <property type="evidence" value="ECO:0007669"/>
    <property type="project" value="UniProtKB-KW"/>
</dbReference>
<keyword evidence="1 5" id="KW-0547">Nucleotide-binding</keyword>
<name>A0A7R9CHT4_TIMCR</name>
<dbReference type="PROSITE" id="PS00039">
    <property type="entry name" value="DEAD_ATP_HELICASE"/>
    <property type="match status" value="1"/>
</dbReference>
<proteinExistence type="inferred from homology"/>
<dbReference type="Pfam" id="PF00271">
    <property type="entry name" value="Helicase_C"/>
    <property type="match status" value="1"/>
</dbReference>
<dbReference type="InterPro" id="IPR050079">
    <property type="entry name" value="DEAD_box_RNA_helicase"/>
</dbReference>
<dbReference type="PANTHER" id="PTHR47959:SF24">
    <property type="entry name" value="ATP-DEPENDENT RNA HELICASE"/>
    <property type="match status" value="1"/>
</dbReference>
<keyword evidence="3 5" id="KW-0347">Helicase</keyword>
<dbReference type="Pfam" id="PF00270">
    <property type="entry name" value="DEAD"/>
    <property type="match status" value="1"/>
</dbReference>
<accession>A0A7R9CHT4</accession>
<feature type="domain" description="Helicase C-terminal" evidence="8">
    <location>
        <begin position="384"/>
        <end position="548"/>
    </location>
</feature>
<evidence type="ECO:0000313" key="9">
    <source>
        <dbReference type="EMBL" id="CAD7395612.1"/>
    </source>
</evidence>
<feature type="region of interest" description="Disordered" evidence="6">
    <location>
        <begin position="586"/>
        <end position="622"/>
    </location>
</feature>
<dbReference type="SMART" id="SM00487">
    <property type="entry name" value="DEXDc"/>
    <property type="match status" value="1"/>
</dbReference>
<dbReference type="SMART" id="SM00490">
    <property type="entry name" value="HELICc"/>
    <property type="match status" value="1"/>
</dbReference>
<protein>
    <recommendedName>
        <fullName evidence="10">RNA helicase</fullName>
    </recommendedName>
</protein>
<evidence type="ECO:0008006" key="10">
    <source>
        <dbReference type="Google" id="ProtNLM"/>
    </source>
</evidence>
<keyword evidence="4 5" id="KW-0067">ATP-binding</keyword>
<dbReference type="GO" id="GO:0016787">
    <property type="term" value="F:hydrolase activity"/>
    <property type="evidence" value="ECO:0007669"/>
    <property type="project" value="UniProtKB-KW"/>
</dbReference>
<evidence type="ECO:0000259" key="8">
    <source>
        <dbReference type="PROSITE" id="PS51194"/>
    </source>
</evidence>
<dbReference type="Gene3D" id="3.40.50.300">
    <property type="entry name" value="P-loop containing nucleotide triphosphate hydrolases"/>
    <property type="match status" value="2"/>
</dbReference>
<dbReference type="InterPro" id="IPR011545">
    <property type="entry name" value="DEAD/DEAH_box_helicase_dom"/>
</dbReference>
<dbReference type="EMBL" id="OC317230">
    <property type="protein sequence ID" value="CAD7395612.1"/>
    <property type="molecule type" value="Genomic_DNA"/>
</dbReference>
<evidence type="ECO:0000256" key="1">
    <source>
        <dbReference type="ARBA" id="ARBA00022741"/>
    </source>
</evidence>
<feature type="compositionally biased region" description="Basic and acidic residues" evidence="6">
    <location>
        <begin position="610"/>
        <end position="622"/>
    </location>
</feature>
<comment type="similarity">
    <text evidence="5">Belongs to the DEAD box helicase family.</text>
</comment>
<dbReference type="InterPro" id="IPR000629">
    <property type="entry name" value="RNA-helicase_DEAD-box_CS"/>
</dbReference>
<feature type="domain" description="Helicase ATP-binding" evidence="7">
    <location>
        <begin position="202"/>
        <end position="373"/>
    </location>
</feature>
<dbReference type="GO" id="GO:0003676">
    <property type="term" value="F:nucleic acid binding"/>
    <property type="evidence" value="ECO:0007669"/>
    <property type="project" value="InterPro"/>
</dbReference>
<evidence type="ECO:0000256" key="3">
    <source>
        <dbReference type="ARBA" id="ARBA00022806"/>
    </source>
</evidence>
<sequence>MSEQSKEDSRAVTTGEDLREAKTGVESGEFLFSHVNQVMTLSLDFKDKMIQMTSRAQKSHNNIHPTSLSGQAVFTDSVAKKSVSGRVTLAKKLTVRSFKICKGLLNILSNGSNLKRDLGGAGPASEGKTLTERARLVKEGAWWSGSGRRRKDLGGVSPADEVKTLVERVRPVKARPVERVRLVKARSWQSVTKPTPIQVNCIPHILNGENCIGGAKTGSGKTLAFALPILQRLCEDPYGIFALILTPTRELAFQIADQFAVVGKTINLRQCVVVGGMDMMLQGQELARKPHIVVATPGRLADHLESCDTFTLKKIKFVVFDEADRLLSGQFEEQLTTIFSALPVKKQVLLFSATITDELKNVKEIAEHKYFIWGGKDEVATVEQLEQFYVLCPIDVKDTYLVETVRTFRRQSEKGSIIIFTDTCKTCQLISMILNEVGYENVYLHSMTPQRQRLAALSQFKSDVVQILVATDVASRGLDIPAVELVLNHTVPSNPKDYIHRVGRTARAGRGGTAISLVTPYDIRLVHAIEDAINTKLSEYKVDDKEIVNIMTQVSVTRGEAEIQLDELKFNERKLINKRKRLILEGKDPDEEEEKKKQYLKDRRRKRKNKINDKIEEVSSQL</sequence>
<keyword evidence="2 5" id="KW-0378">Hydrolase</keyword>
<gene>
    <name evidence="9" type="ORF">TCEB3V08_LOCUS3230</name>
</gene>
<evidence type="ECO:0000256" key="5">
    <source>
        <dbReference type="RuleBase" id="RU000492"/>
    </source>
</evidence>
<dbReference type="InterPro" id="IPR014001">
    <property type="entry name" value="Helicase_ATP-bd"/>
</dbReference>
<evidence type="ECO:0000256" key="4">
    <source>
        <dbReference type="ARBA" id="ARBA00022840"/>
    </source>
</evidence>
<dbReference type="SUPFAM" id="SSF52540">
    <property type="entry name" value="P-loop containing nucleoside triphosphate hydrolases"/>
    <property type="match status" value="1"/>
</dbReference>
<evidence type="ECO:0000259" key="7">
    <source>
        <dbReference type="PROSITE" id="PS51192"/>
    </source>
</evidence>
<dbReference type="InterPro" id="IPR027417">
    <property type="entry name" value="P-loop_NTPase"/>
</dbReference>
<dbReference type="PROSITE" id="PS51194">
    <property type="entry name" value="HELICASE_CTER"/>
    <property type="match status" value="1"/>
</dbReference>
<organism evidence="9">
    <name type="scientific">Timema cristinae</name>
    <name type="common">Walking stick</name>
    <dbReference type="NCBI Taxonomy" id="61476"/>
    <lineage>
        <taxon>Eukaryota</taxon>
        <taxon>Metazoa</taxon>
        <taxon>Ecdysozoa</taxon>
        <taxon>Arthropoda</taxon>
        <taxon>Hexapoda</taxon>
        <taxon>Insecta</taxon>
        <taxon>Pterygota</taxon>
        <taxon>Neoptera</taxon>
        <taxon>Polyneoptera</taxon>
        <taxon>Phasmatodea</taxon>
        <taxon>Timematodea</taxon>
        <taxon>Timematoidea</taxon>
        <taxon>Timematidae</taxon>
        <taxon>Timema</taxon>
    </lineage>
</organism>
<evidence type="ECO:0000256" key="6">
    <source>
        <dbReference type="SAM" id="MobiDB-lite"/>
    </source>
</evidence>
<dbReference type="PROSITE" id="PS51192">
    <property type="entry name" value="HELICASE_ATP_BIND_1"/>
    <property type="match status" value="1"/>
</dbReference>
<dbReference type="CDD" id="cd18787">
    <property type="entry name" value="SF2_C_DEAD"/>
    <property type="match status" value="1"/>
</dbReference>
<dbReference type="CDD" id="cd17955">
    <property type="entry name" value="DEADc_DDX49"/>
    <property type="match status" value="1"/>
</dbReference>